<protein>
    <submittedName>
        <fullName evidence="1">PIR Superfamily Protein</fullName>
    </submittedName>
</protein>
<organism evidence="1 4">
    <name type="scientific">Plasmodium ovale wallikeri</name>
    <dbReference type="NCBI Taxonomy" id="864142"/>
    <lineage>
        <taxon>Eukaryota</taxon>
        <taxon>Sar</taxon>
        <taxon>Alveolata</taxon>
        <taxon>Apicomplexa</taxon>
        <taxon>Aconoidasida</taxon>
        <taxon>Haemosporida</taxon>
        <taxon>Plasmodiidae</taxon>
        <taxon>Plasmodium</taxon>
        <taxon>Plasmodium (Plasmodium)</taxon>
    </lineage>
</organism>
<dbReference type="EMBL" id="FLRD01000778">
    <property type="protein sequence ID" value="SBT55622.1"/>
    <property type="molecule type" value="Genomic_DNA"/>
</dbReference>
<dbReference type="Pfam" id="PF05795">
    <property type="entry name" value="Plasmodium_Vir"/>
    <property type="match status" value="2"/>
</dbReference>
<gene>
    <name evidence="1" type="ORF">POVWA1_071170</name>
    <name evidence="2" type="ORF">POVWA2_075460</name>
</gene>
<name>A0A1A9AHI6_PLAOA</name>
<dbReference type="EMBL" id="FLRE01001592">
    <property type="protein sequence ID" value="SBT56825.1"/>
    <property type="molecule type" value="Genomic_DNA"/>
</dbReference>
<accession>A0A1A9AHI6</accession>
<keyword evidence="4" id="KW-1185">Reference proteome</keyword>
<evidence type="ECO:0000313" key="1">
    <source>
        <dbReference type="EMBL" id="SBT55622.1"/>
    </source>
</evidence>
<reference evidence="1" key="1">
    <citation type="submission" date="2016-05" db="EMBL/GenBank/DDBJ databases">
        <authorList>
            <person name="Lavstsen T."/>
            <person name="Jespersen J.S."/>
        </authorList>
    </citation>
    <scope>NUCLEOTIDE SEQUENCE [LARGE SCALE GENOMIC DNA]</scope>
</reference>
<evidence type="ECO:0000313" key="3">
    <source>
        <dbReference type="Proteomes" id="UP000078550"/>
    </source>
</evidence>
<dbReference type="Proteomes" id="UP000078550">
    <property type="component" value="Unassembled WGS sequence"/>
</dbReference>
<sequence>MELYSERFYQDREIQNAHLHNYNRHCSKIFAVKQSTHMQYLCKIVLKYLEESKEWKENESENEYDECILLNYWLYDKLSNSFAHDKSHIDIAFANIETIWSHLITDRTEKSYYKKYKCEEYYYKIKEKTSLYKYFEEKCLSDQDDCPYFYYKCNDINPEVVIEKLQCHERIKGRSTLTSLISTIQHSSGQRLVSSSSSHSTELTTETSQIGTKVGHSVISVAPVLLTATPLYRYTPVGSWVRKLGGYNTYSIRDIDGGEMDGFLGNTQESGDMLFDSSTNYISYQPM</sequence>
<reference evidence="3 4" key="2">
    <citation type="submission" date="2016-05" db="EMBL/GenBank/DDBJ databases">
        <authorList>
            <person name="Naeem Raeece"/>
        </authorList>
    </citation>
    <scope>NUCLEOTIDE SEQUENCE [LARGE SCALE GENOMIC DNA]</scope>
</reference>
<dbReference type="Proteomes" id="UP000078555">
    <property type="component" value="Unassembled WGS sequence"/>
</dbReference>
<evidence type="ECO:0000313" key="2">
    <source>
        <dbReference type="EMBL" id="SBT56825.1"/>
    </source>
</evidence>
<evidence type="ECO:0000313" key="4">
    <source>
        <dbReference type="Proteomes" id="UP000078555"/>
    </source>
</evidence>
<proteinExistence type="predicted"/>
<dbReference type="AlphaFoldDB" id="A0A1A9AHI6"/>
<dbReference type="InterPro" id="IPR008780">
    <property type="entry name" value="Plasmodium_Vir"/>
</dbReference>